<evidence type="ECO:0000313" key="2">
    <source>
        <dbReference type="EMBL" id="BAS72242.1"/>
    </source>
</evidence>
<protein>
    <submittedName>
        <fullName evidence="2">Os01g0383001 protein</fullName>
    </submittedName>
</protein>
<gene>
    <name evidence="2" type="ordered locus">Os01g0383001</name>
    <name evidence="2" type="ORF">OSNPB_010383001</name>
</gene>
<organism evidence="2 3">
    <name type="scientific">Oryza sativa subsp. japonica</name>
    <name type="common">Rice</name>
    <dbReference type="NCBI Taxonomy" id="39947"/>
    <lineage>
        <taxon>Eukaryota</taxon>
        <taxon>Viridiplantae</taxon>
        <taxon>Streptophyta</taxon>
        <taxon>Embryophyta</taxon>
        <taxon>Tracheophyta</taxon>
        <taxon>Spermatophyta</taxon>
        <taxon>Magnoliopsida</taxon>
        <taxon>Liliopsida</taxon>
        <taxon>Poales</taxon>
        <taxon>Poaceae</taxon>
        <taxon>BOP clade</taxon>
        <taxon>Oryzoideae</taxon>
        <taxon>Oryzeae</taxon>
        <taxon>Oryzinae</taxon>
        <taxon>Oryza</taxon>
        <taxon>Oryza sativa</taxon>
    </lineage>
</organism>
<dbReference type="GO" id="GO:0016491">
    <property type="term" value="F:oxidoreductase activity"/>
    <property type="evidence" value="ECO:0007669"/>
    <property type="project" value="UniProtKB-ARBA"/>
</dbReference>
<dbReference type="Gramene" id="Os01t0383001-00">
    <property type="protein sequence ID" value="Os01t0383001-00"/>
    <property type="gene ID" value="Os01g0383001"/>
</dbReference>
<dbReference type="Gene3D" id="3.30.465.10">
    <property type="match status" value="1"/>
</dbReference>
<name>A0A0P0V2Q7_ORYSJ</name>
<dbReference type="Proteomes" id="UP000059680">
    <property type="component" value="Chromosome 1"/>
</dbReference>
<dbReference type="STRING" id="39947.A0A0P0V2Q7"/>
<feature type="compositionally biased region" description="Low complexity" evidence="1">
    <location>
        <begin position="133"/>
        <end position="146"/>
    </location>
</feature>
<evidence type="ECO:0000256" key="1">
    <source>
        <dbReference type="SAM" id="MobiDB-lite"/>
    </source>
</evidence>
<reference evidence="3" key="1">
    <citation type="journal article" date="2005" name="Nature">
        <title>The map-based sequence of the rice genome.</title>
        <authorList>
            <consortium name="International rice genome sequencing project (IRGSP)"/>
            <person name="Matsumoto T."/>
            <person name="Wu J."/>
            <person name="Kanamori H."/>
            <person name="Katayose Y."/>
            <person name="Fujisawa M."/>
            <person name="Namiki N."/>
            <person name="Mizuno H."/>
            <person name="Yamamoto K."/>
            <person name="Antonio B.A."/>
            <person name="Baba T."/>
            <person name="Sakata K."/>
            <person name="Nagamura Y."/>
            <person name="Aoki H."/>
            <person name="Arikawa K."/>
            <person name="Arita K."/>
            <person name="Bito T."/>
            <person name="Chiden Y."/>
            <person name="Fujitsuka N."/>
            <person name="Fukunaka R."/>
            <person name="Hamada M."/>
            <person name="Harada C."/>
            <person name="Hayashi A."/>
            <person name="Hijishita S."/>
            <person name="Honda M."/>
            <person name="Hosokawa S."/>
            <person name="Ichikawa Y."/>
            <person name="Idonuma A."/>
            <person name="Iijima M."/>
            <person name="Ikeda M."/>
            <person name="Ikeno M."/>
            <person name="Ito K."/>
            <person name="Ito S."/>
            <person name="Ito T."/>
            <person name="Ito Y."/>
            <person name="Ito Y."/>
            <person name="Iwabuchi A."/>
            <person name="Kamiya K."/>
            <person name="Karasawa W."/>
            <person name="Kurita K."/>
            <person name="Katagiri S."/>
            <person name="Kikuta A."/>
            <person name="Kobayashi H."/>
            <person name="Kobayashi N."/>
            <person name="Machita K."/>
            <person name="Maehara T."/>
            <person name="Masukawa M."/>
            <person name="Mizubayashi T."/>
            <person name="Mukai Y."/>
            <person name="Nagasaki H."/>
            <person name="Nagata Y."/>
            <person name="Naito S."/>
            <person name="Nakashima M."/>
            <person name="Nakama Y."/>
            <person name="Nakamichi Y."/>
            <person name="Nakamura M."/>
            <person name="Meguro A."/>
            <person name="Negishi M."/>
            <person name="Ohta I."/>
            <person name="Ohta T."/>
            <person name="Okamoto M."/>
            <person name="Ono N."/>
            <person name="Saji S."/>
            <person name="Sakaguchi M."/>
            <person name="Sakai K."/>
            <person name="Shibata M."/>
            <person name="Shimokawa T."/>
            <person name="Song J."/>
            <person name="Takazaki Y."/>
            <person name="Terasawa K."/>
            <person name="Tsugane M."/>
            <person name="Tsuji K."/>
            <person name="Ueda S."/>
            <person name="Waki K."/>
            <person name="Yamagata H."/>
            <person name="Yamamoto M."/>
            <person name="Yamamoto S."/>
            <person name="Yamane H."/>
            <person name="Yoshiki S."/>
            <person name="Yoshihara R."/>
            <person name="Yukawa K."/>
            <person name="Zhong H."/>
            <person name="Yano M."/>
            <person name="Yuan Q."/>
            <person name="Ouyang S."/>
            <person name="Liu J."/>
            <person name="Jones K.M."/>
            <person name="Gansberger K."/>
            <person name="Moffat K."/>
            <person name="Hill J."/>
            <person name="Bera J."/>
            <person name="Fadrosh D."/>
            <person name="Jin S."/>
            <person name="Johri S."/>
            <person name="Kim M."/>
            <person name="Overton L."/>
            <person name="Reardon M."/>
            <person name="Tsitrin T."/>
            <person name="Vuong H."/>
            <person name="Weaver B."/>
            <person name="Ciecko A."/>
            <person name="Tallon L."/>
            <person name="Jackson J."/>
            <person name="Pai G."/>
            <person name="Aken S.V."/>
            <person name="Utterback T."/>
            <person name="Reidmuller S."/>
            <person name="Feldblyum T."/>
            <person name="Hsiao J."/>
            <person name="Zismann V."/>
            <person name="Iobst S."/>
            <person name="de Vazeille A.R."/>
            <person name="Buell C.R."/>
            <person name="Ying K."/>
            <person name="Li Y."/>
            <person name="Lu T."/>
            <person name="Huang Y."/>
            <person name="Zhao Q."/>
            <person name="Feng Q."/>
            <person name="Zhang L."/>
            <person name="Zhu J."/>
            <person name="Weng Q."/>
            <person name="Mu J."/>
            <person name="Lu Y."/>
            <person name="Fan D."/>
            <person name="Liu Y."/>
            <person name="Guan J."/>
            <person name="Zhang Y."/>
            <person name="Yu S."/>
            <person name="Liu X."/>
            <person name="Zhang Y."/>
            <person name="Hong G."/>
            <person name="Han B."/>
            <person name="Choisne N."/>
            <person name="Demange N."/>
            <person name="Orjeda G."/>
            <person name="Samain S."/>
            <person name="Cattolico L."/>
            <person name="Pelletier E."/>
            <person name="Couloux A."/>
            <person name="Segurens B."/>
            <person name="Wincker P."/>
            <person name="D'Hont A."/>
            <person name="Scarpelli C."/>
            <person name="Weissenbach J."/>
            <person name="Salanoubat M."/>
            <person name="Quetier F."/>
            <person name="Yu Y."/>
            <person name="Kim H.R."/>
            <person name="Rambo T."/>
            <person name="Currie J."/>
            <person name="Collura K."/>
            <person name="Luo M."/>
            <person name="Yang T."/>
            <person name="Ammiraju J.S.S."/>
            <person name="Engler F."/>
            <person name="Soderlund C."/>
            <person name="Wing R.A."/>
            <person name="Palmer L.E."/>
            <person name="de la Bastide M."/>
            <person name="Spiegel L."/>
            <person name="Nascimento L."/>
            <person name="Zutavern T."/>
            <person name="O'Shaughnessy A."/>
            <person name="Dike S."/>
            <person name="Dedhia N."/>
            <person name="Preston R."/>
            <person name="Balija V."/>
            <person name="McCombie W.R."/>
            <person name="Chow T."/>
            <person name="Chen H."/>
            <person name="Chung M."/>
            <person name="Chen C."/>
            <person name="Shaw J."/>
            <person name="Wu H."/>
            <person name="Hsiao K."/>
            <person name="Chao Y."/>
            <person name="Chu M."/>
            <person name="Cheng C."/>
            <person name="Hour A."/>
            <person name="Lee P."/>
            <person name="Lin S."/>
            <person name="Lin Y."/>
            <person name="Liou J."/>
            <person name="Liu S."/>
            <person name="Hsing Y."/>
            <person name="Raghuvanshi S."/>
            <person name="Mohanty A."/>
            <person name="Bharti A.K."/>
            <person name="Gaur A."/>
            <person name="Gupta V."/>
            <person name="Kumar D."/>
            <person name="Ravi V."/>
            <person name="Vij S."/>
            <person name="Kapur A."/>
            <person name="Khurana P."/>
            <person name="Khurana P."/>
            <person name="Khurana J.P."/>
            <person name="Tyagi A.K."/>
            <person name="Gaikwad K."/>
            <person name="Singh A."/>
            <person name="Dalal V."/>
            <person name="Srivastava S."/>
            <person name="Dixit A."/>
            <person name="Pal A.K."/>
            <person name="Ghazi I.A."/>
            <person name="Yadav M."/>
            <person name="Pandit A."/>
            <person name="Bhargava A."/>
            <person name="Sureshbabu K."/>
            <person name="Batra K."/>
            <person name="Sharma T.R."/>
            <person name="Mohapatra T."/>
            <person name="Singh N.K."/>
            <person name="Messing J."/>
            <person name="Nelson A.B."/>
            <person name="Fuks G."/>
            <person name="Kavchok S."/>
            <person name="Keizer G."/>
            <person name="Linton E."/>
            <person name="Llaca V."/>
            <person name="Song R."/>
            <person name="Tanyolac B."/>
            <person name="Young S."/>
            <person name="Ho-Il K."/>
            <person name="Hahn J.H."/>
            <person name="Sangsakoo G."/>
            <person name="Vanavichit A."/>
            <person name="de Mattos Luiz.A.T."/>
            <person name="Zimmer P.D."/>
            <person name="Malone G."/>
            <person name="Dellagostin O."/>
            <person name="de Oliveira A.C."/>
            <person name="Bevan M."/>
            <person name="Bancroft I."/>
            <person name="Minx P."/>
            <person name="Cordum H."/>
            <person name="Wilson R."/>
            <person name="Cheng Z."/>
            <person name="Jin W."/>
            <person name="Jiang J."/>
            <person name="Leong S.A."/>
            <person name="Iwama H."/>
            <person name="Gojobori T."/>
            <person name="Itoh T."/>
            <person name="Niimura Y."/>
            <person name="Fujii Y."/>
            <person name="Habara T."/>
            <person name="Sakai H."/>
            <person name="Sato Y."/>
            <person name="Wilson G."/>
            <person name="Kumar K."/>
            <person name="McCouch S."/>
            <person name="Juretic N."/>
            <person name="Hoen D."/>
            <person name="Wright S."/>
            <person name="Bruskiewich R."/>
            <person name="Bureau T."/>
            <person name="Miyao A."/>
            <person name="Hirochika H."/>
            <person name="Nishikawa T."/>
            <person name="Kadowaki K."/>
            <person name="Sugiura M."/>
            <person name="Burr B."/>
            <person name="Sasaki T."/>
        </authorList>
    </citation>
    <scope>NUCLEOTIDE SEQUENCE [LARGE SCALE GENOMIC DNA]</scope>
    <source>
        <strain evidence="3">cv. Nipponbare</strain>
    </source>
</reference>
<dbReference type="AlphaFoldDB" id="A0A0P0V2Q7"/>
<dbReference type="SUPFAM" id="SSF56176">
    <property type="entry name" value="FAD-binding/transporter-associated domain-like"/>
    <property type="match status" value="1"/>
</dbReference>
<sequence length="298" mass="33784">MCVERRPEPHQETSYNPYNYKRSLDILNLLVRYPCVAMGNIYINSYILYHLSLSRPLSLGPSARVERRRQRVVDVRGQTAWVGSGTMLDEVYYAIANKTSRLGFPESVSLTVGISGYLSGGGFDLMLRKHTASPSTTSTTPPWWTPREGSSTGRHGGGPLLGHPRRRRRKLRDRLVLEAPACPRSGHRHGVHRPPLKKLVCHQPPHQVAARGAVPSQRHLPPRRCAPVPRHTRRPRRRHGRHLPGAQRDGERLHRVTWIQFVLYFVFYSTGKPSEMLLDRGNGIGDPLGSWMRLARSS</sequence>
<dbReference type="InterPro" id="IPR016169">
    <property type="entry name" value="FAD-bd_PCMH_sub2"/>
</dbReference>
<dbReference type="EMBL" id="AP014957">
    <property type="protein sequence ID" value="BAS72242.1"/>
    <property type="molecule type" value="Genomic_DNA"/>
</dbReference>
<accession>A0A0P0V2Q7</accession>
<dbReference type="InParanoid" id="A0A0P0V2Q7"/>
<feature type="region of interest" description="Disordered" evidence="1">
    <location>
        <begin position="132"/>
        <end position="167"/>
    </location>
</feature>
<dbReference type="SMR" id="A0A0P0V2Q7"/>
<evidence type="ECO:0000313" key="3">
    <source>
        <dbReference type="Proteomes" id="UP000059680"/>
    </source>
</evidence>
<dbReference type="PaxDb" id="39947-A0A0P0V2Q7"/>
<proteinExistence type="predicted"/>
<reference evidence="2 3" key="2">
    <citation type="journal article" date="2013" name="Plant Cell Physiol.">
        <title>Rice Annotation Project Database (RAP-DB): an integrative and interactive database for rice genomics.</title>
        <authorList>
            <person name="Sakai H."/>
            <person name="Lee S.S."/>
            <person name="Tanaka T."/>
            <person name="Numa H."/>
            <person name="Kim J."/>
            <person name="Kawahara Y."/>
            <person name="Wakimoto H."/>
            <person name="Yang C.C."/>
            <person name="Iwamoto M."/>
            <person name="Abe T."/>
            <person name="Yamada Y."/>
            <person name="Muto A."/>
            <person name="Inokuchi H."/>
            <person name="Ikemura T."/>
            <person name="Matsumoto T."/>
            <person name="Sasaki T."/>
            <person name="Itoh T."/>
        </authorList>
    </citation>
    <scope>NUCLEOTIDE SEQUENCE [LARGE SCALE GENOMIC DNA]</scope>
    <source>
        <strain evidence="3">cv. Nipponbare</strain>
    </source>
</reference>
<reference evidence="2 3" key="3">
    <citation type="journal article" date="2013" name="Rice">
        <title>Improvement of the Oryza sativa Nipponbare reference genome using next generation sequence and optical map data.</title>
        <authorList>
            <person name="Kawahara Y."/>
            <person name="de la Bastide M."/>
            <person name="Hamilton J.P."/>
            <person name="Kanamori H."/>
            <person name="McCombie W.R."/>
            <person name="Ouyang S."/>
            <person name="Schwartz D.C."/>
            <person name="Tanaka T."/>
            <person name="Wu J."/>
            <person name="Zhou S."/>
            <person name="Childs K.L."/>
            <person name="Davidson R.M."/>
            <person name="Lin H."/>
            <person name="Quesada-Ocampo L."/>
            <person name="Vaillancourt B."/>
            <person name="Sakai H."/>
            <person name="Lee S.S."/>
            <person name="Kim J."/>
            <person name="Numa H."/>
            <person name="Itoh T."/>
            <person name="Buell C.R."/>
            <person name="Matsumoto T."/>
        </authorList>
    </citation>
    <scope>NUCLEOTIDE SEQUENCE [LARGE SCALE GENOMIC DNA]</scope>
    <source>
        <strain evidence="3">cv. Nipponbare</strain>
    </source>
</reference>
<dbReference type="PANTHER" id="PTHR32448">
    <property type="entry name" value="OS08G0158400 PROTEIN"/>
    <property type="match status" value="1"/>
</dbReference>
<keyword evidence="3" id="KW-1185">Reference proteome</keyword>
<feature type="compositionally biased region" description="Basic residues" evidence="1">
    <location>
        <begin position="230"/>
        <end position="242"/>
    </location>
</feature>
<dbReference type="OMA" id="TPPWWTP"/>
<feature type="region of interest" description="Disordered" evidence="1">
    <location>
        <begin position="211"/>
        <end position="248"/>
    </location>
</feature>
<dbReference type="GO" id="GO:0050660">
    <property type="term" value="F:flavin adenine dinucleotide binding"/>
    <property type="evidence" value="ECO:0007669"/>
    <property type="project" value="InterPro"/>
</dbReference>
<dbReference type="InterPro" id="IPR036318">
    <property type="entry name" value="FAD-bd_PCMH-like_sf"/>
</dbReference>